<sequence>MRITAHQYEHWQQKSITLLGMSGVGKTRLAHLLRRAHWFHYSGDYRIGTRYLDEAILDNIKSQVMTIPLMRDLLRSDSISIVNNLSVDNLQPVSTFLGKLGNPESGGLSLPEFKRRQRLHHDAEVSAMRDVPDFIRKAHEIFGFEHVINDAGGSVCELDDPGVMELLAEHTLIIYIKATADNELELIRRAEQSPKPMYYREDFLDRELHAYLTAKRLDYVAQINPDDFVRWTFPRLFRDRLPRYEALAERYGYTITTDELAEVKTEDEFNALIMTALKRG</sequence>
<evidence type="ECO:0000313" key="2">
    <source>
        <dbReference type="Proteomes" id="UP000223759"/>
    </source>
</evidence>
<name>A0A1R3VV93_9GAMM</name>
<dbReference type="InterPro" id="IPR027417">
    <property type="entry name" value="P-loop_NTPase"/>
</dbReference>
<dbReference type="STRING" id="233100.SAMN05216526_0969"/>
<dbReference type="OrthoDB" id="9777291at2"/>
<dbReference type="Proteomes" id="UP000223759">
    <property type="component" value="Unassembled WGS sequence"/>
</dbReference>
<reference evidence="1 2" key="1">
    <citation type="submission" date="2017-01" db="EMBL/GenBank/DDBJ databases">
        <authorList>
            <person name="Mah S.A."/>
            <person name="Swanson W.J."/>
            <person name="Moy G.W."/>
            <person name="Vacquier V.D."/>
        </authorList>
    </citation>
    <scope>NUCLEOTIDE SEQUENCE [LARGE SCALE GENOMIC DNA]</scope>
    <source>
        <strain evidence="1 2">M9</strain>
    </source>
</reference>
<protein>
    <recommendedName>
        <fullName evidence="3">ATPase</fullName>
    </recommendedName>
</protein>
<dbReference type="AlphaFoldDB" id="A0A1R3VV93"/>
<gene>
    <name evidence="1" type="ORF">SAMN05216526_0969</name>
</gene>
<evidence type="ECO:0000313" key="1">
    <source>
        <dbReference type="EMBL" id="SIT68941.1"/>
    </source>
</evidence>
<accession>A0A1R3VV93</accession>
<dbReference type="RefSeq" id="WP_076755396.1">
    <property type="nucleotide sequence ID" value="NZ_CP023018.1"/>
</dbReference>
<proteinExistence type="predicted"/>
<dbReference type="SUPFAM" id="SSF52540">
    <property type="entry name" value="P-loop containing nucleoside triphosphate hydrolases"/>
    <property type="match status" value="1"/>
</dbReference>
<organism evidence="1 2">
    <name type="scientific">Ectothiorhodosinus mongolicus</name>
    <dbReference type="NCBI Taxonomy" id="233100"/>
    <lineage>
        <taxon>Bacteria</taxon>
        <taxon>Pseudomonadati</taxon>
        <taxon>Pseudomonadota</taxon>
        <taxon>Gammaproteobacteria</taxon>
        <taxon>Chromatiales</taxon>
        <taxon>Ectothiorhodospiraceae</taxon>
        <taxon>Ectothiorhodosinus</taxon>
    </lineage>
</organism>
<evidence type="ECO:0008006" key="3">
    <source>
        <dbReference type="Google" id="ProtNLM"/>
    </source>
</evidence>
<dbReference type="Gene3D" id="3.40.50.300">
    <property type="entry name" value="P-loop containing nucleotide triphosphate hydrolases"/>
    <property type="match status" value="1"/>
</dbReference>
<dbReference type="EMBL" id="FTPK01000002">
    <property type="protein sequence ID" value="SIT68941.1"/>
    <property type="molecule type" value="Genomic_DNA"/>
</dbReference>
<keyword evidence="2" id="KW-1185">Reference proteome</keyword>